<feature type="chain" id="PRO_5046575428" description="Ricin B lectin domain-containing protein" evidence="1">
    <location>
        <begin position="35"/>
        <end position="516"/>
    </location>
</feature>
<dbReference type="InterPro" id="IPR035992">
    <property type="entry name" value="Ricin_B-like_lectins"/>
</dbReference>
<evidence type="ECO:0000259" key="2">
    <source>
        <dbReference type="SMART" id="SM00458"/>
    </source>
</evidence>
<keyword evidence="1" id="KW-0732">Signal</keyword>
<feature type="domain" description="Ricin B lectin" evidence="2">
    <location>
        <begin position="386"/>
        <end position="516"/>
    </location>
</feature>
<protein>
    <recommendedName>
        <fullName evidence="2">Ricin B lectin domain-containing protein</fullName>
    </recommendedName>
</protein>
<dbReference type="SUPFAM" id="SSF50370">
    <property type="entry name" value="Ricin B-like lectins"/>
    <property type="match status" value="1"/>
</dbReference>
<dbReference type="Gene3D" id="3.40.50.1110">
    <property type="entry name" value="SGNH hydrolase"/>
    <property type="match status" value="1"/>
</dbReference>
<dbReference type="RefSeq" id="WP_189110147.1">
    <property type="nucleotide sequence ID" value="NZ_BMMV01000020.1"/>
</dbReference>
<reference evidence="4" key="1">
    <citation type="journal article" date="2019" name="Int. J. Syst. Evol. Microbiol.">
        <title>The Global Catalogue of Microorganisms (GCM) 10K type strain sequencing project: providing services to taxonomists for standard genome sequencing and annotation.</title>
        <authorList>
            <consortium name="The Broad Institute Genomics Platform"/>
            <consortium name="The Broad Institute Genome Sequencing Center for Infectious Disease"/>
            <person name="Wu L."/>
            <person name="Ma J."/>
        </authorList>
    </citation>
    <scope>NUCLEOTIDE SEQUENCE [LARGE SCALE GENOMIC DNA]</scope>
    <source>
        <strain evidence="4">CGMCC 4.7275</strain>
    </source>
</reference>
<sequence>MQRTRPTFRSTVATLAAFATVVGGLVALTPAAQASDRAGAPAEVRASTPLPPALEEIRAAEATRLYGDSAERPLDQRKTGLVALGDSEISGEGVGTYEPGTNGPDNWCHRSPDSAIHRTGIAADVTYNVSCSGASTVNIRVGGTAQFADELVQSDSLAIKARNTRIKMVVLVAGANDDLQFGPVITDCVLRWFTLQGPCADKYRPGWQARVDALVPKVESTVADLRGVMRGAGYADGDYKLVVMGYPGPLTPDYGDNPNFPGKIPGGCTGHDADAAWARDGAVPAFQSGMRKAAKNSGAVYLDNSRLFHGHEVCTDDDWARGLFIDIGNPFPPNENSVRQSFHPNAAGHVAFASCLTQLYDSGLNEASCADPASTGQPVLQPGGWDDVFQPLKNEGTGTCVDVNASKTRNGSKVTGHGCDDGRDQGWWYDTGAGAGARSLHSELSHDRCLDVPSGTYRAGTAVTLWDCHGGANQKFVREAGTIRPASAGTLCLTLASARDPLRLQNCDGSANQRFV</sequence>
<dbReference type="PROSITE" id="PS50231">
    <property type="entry name" value="RICIN_B_LECTIN"/>
    <property type="match status" value="1"/>
</dbReference>
<gene>
    <name evidence="3" type="ORF">GCM10011583_53640</name>
</gene>
<dbReference type="Pfam" id="PF13472">
    <property type="entry name" value="Lipase_GDSL_2"/>
    <property type="match status" value="1"/>
</dbReference>
<dbReference type="PANTHER" id="PTHR37981">
    <property type="entry name" value="LIPASE 2"/>
    <property type="match status" value="1"/>
</dbReference>
<dbReference type="InterPro" id="IPR036514">
    <property type="entry name" value="SGNH_hydro_sf"/>
</dbReference>
<proteinExistence type="predicted"/>
<dbReference type="Proteomes" id="UP000660265">
    <property type="component" value="Unassembled WGS sequence"/>
</dbReference>
<dbReference type="CDD" id="cd00161">
    <property type="entry name" value="beta-trefoil_Ricin-like"/>
    <property type="match status" value="1"/>
</dbReference>
<organism evidence="3 4">
    <name type="scientific">Streptomyces camponoticapitis</name>
    <dbReference type="NCBI Taxonomy" id="1616125"/>
    <lineage>
        <taxon>Bacteria</taxon>
        <taxon>Bacillati</taxon>
        <taxon>Actinomycetota</taxon>
        <taxon>Actinomycetes</taxon>
        <taxon>Kitasatosporales</taxon>
        <taxon>Streptomycetaceae</taxon>
        <taxon>Streptomyces</taxon>
    </lineage>
</organism>
<dbReference type="InterPro" id="IPR013830">
    <property type="entry name" value="SGNH_hydro"/>
</dbReference>
<name>A0ABQ2EKH7_9ACTN</name>
<accession>A0ABQ2EKH7</accession>
<dbReference type="InterPro" id="IPR000772">
    <property type="entry name" value="Ricin_B_lectin"/>
</dbReference>
<dbReference type="Pfam" id="PF00652">
    <property type="entry name" value="Ricin_B_lectin"/>
    <property type="match status" value="1"/>
</dbReference>
<feature type="signal peptide" evidence="1">
    <location>
        <begin position="1"/>
        <end position="34"/>
    </location>
</feature>
<dbReference type="InterPro" id="IPR037460">
    <property type="entry name" value="SEST-like"/>
</dbReference>
<evidence type="ECO:0000313" key="3">
    <source>
        <dbReference type="EMBL" id="GGK14899.1"/>
    </source>
</evidence>
<dbReference type="CDD" id="cd01823">
    <property type="entry name" value="SEST_like"/>
    <property type="match status" value="1"/>
</dbReference>
<dbReference type="EMBL" id="BMMV01000020">
    <property type="protein sequence ID" value="GGK14899.1"/>
    <property type="molecule type" value="Genomic_DNA"/>
</dbReference>
<dbReference type="Gene3D" id="2.80.10.50">
    <property type="match status" value="1"/>
</dbReference>
<keyword evidence="4" id="KW-1185">Reference proteome</keyword>
<evidence type="ECO:0000313" key="4">
    <source>
        <dbReference type="Proteomes" id="UP000660265"/>
    </source>
</evidence>
<comment type="caution">
    <text evidence="3">The sequence shown here is derived from an EMBL/GenBank/DDBJ whole genome shotgun (WGS) entry which is preliminary data.</text>
</comment>
<dbReference type="SMART" id="SM00458">
    <property type="entry name" value="RICIN"/>
    <property type="match status" value="1"/>
</dbReference>
<dbReference type="SUPFAM" id="SSF52266">
    <property type="entry name" value="SGNH hydrolase"/>
    <property type="match status" value="1"/>
</dbReference>
<dbReference type="PANTHER" id="PTHR37981:SF1">
    <property type="entry name" value="SGNH HYDROLASE-TYPE ESTERASE DOMAIN-CONTAINING PROTEIN"/>
    <property type="match status" value="1"/>
</dbReference>
<evidence type="ECO:0000256" key="1">
    <source>
        <dbReference type="SAM" id="SignalP"/>
    </source>
</evidence>